<evidence type="ECO:0000313" key="4">
    <source>
        <dbReference type="Proteomes" id="UP000030651"/>
    </source>
</evidence>
<reference evidence="4" key="1">
    <citation type="journal article" date="2015" name="BMC Genomics">
        <title>Genomic and transcriptomic analysis of the endophytic fungus Pestalotiopsis fici reveals its lifestyle and high potential for synthesis of natural products.</title>
        <authorList>
            <person name="Wang X."/>
            <person name="Zhang X."/>
            <person name="Liu L."/>
            <person name="Xiang M."/>
            <person name="Wang W."/>
            <person name="Sun X."/>
            <person name="Che Y."/>
            <person name="Guo L."/>
            <person name="Liu G."/>
            <person name="Guo L."/>
            <person name="Wang C."/>
            <person name="Yin W.B."/>
            <person name="Stadler M."/>
            <person name="Zhang X."/>
            <person name="Liu X."/>
        </authorList>
    </citation>
    <scope>NUCLEOTIDE SEQUENCE [LARGE SCALE GENOMIC DNA]</scope>
    <source>
        <strain evidence="4">W106-1 / CGMCC3.15140</strain>
    </source>
</reference>
<feature type="compositionally biased region" description="Low complexity" evidence="1">
    <location>
        <begin position="78"/>
        <end position="91"/>
    </location>
</feature>
<keyword evidence="2" id="KW-1133">Transmembrane helix</keyword>
<dbReference type="EMBL" id="KI912120">
    <property type="protein sequence ID" value="ETS74449.1"/>
    <property type="molecule type" value="Genomic_DNA"/>
</dbReference>
<evidence type="ECO:0000313" key="3">
    <source>
        <dbReference type="EMBL" id="ETS74449.1"/>
    </source>
</evidence>
<dbReference type="eggNOG" id="KOG4300">
    <property type="taxonomic scope" value="Eukaryota"/>
</dbReference>
<organism evidence="3 4">
    <name type="scientific">Pestalotiopsis fici (strain W106-1 / CGMCC3.15140)</name>
    <dbReference type="NCBI Taxonomy" id="1229662"/>
    <lineage>
        <taxon>Eukaryota</taxon>
        <taxon>Fungi</taxon>
        <taxon>Dikarya</taxon>
        <taxon>Ascomycota</taxon>
        <taxon>Pezizomycotina</taxon>
        <taxon>Sordariomycetes</taxon>
        <taxon>Xylariomycetidae</taxon>
        <taxon>Amphisphaeriales</taxon>
        <taxon>Sporocadaceae</taxon>
        <taxon>Pestalotiopsis</taxon>
    </lineage>
</organism>
<evidence type="ECO:0000256" key="2">
    <source>
        <dbReference type="SAM" id="Phobius"/>
    </source>
</evidence>
<feature type="transmembrane region" description="Helical" evidence="2">
    <location>
        <begin position="127"/>
        <end position="150"/>
    </location>
</feature>
<sequence>MASRSVAQCALRVTQARLGTSHYLLWAAQMRTSSQSVRAASSGSSRRSTVGKSVVSSSKAKPLPFKSPSAKTKAVAQSSAPKTSDSSASTPENHGKDSGSSGSTRGHAPPPPPPRKFSIAELVRTRWIALFGAGAAALCLGSFTASFVWLNLQPAPVYCTGHEPQVPTGRPGIQSPLEFDLHLDKSEHRYGITKLRRKLGAEARGHVLEVAVGTGRNLEFYDWGALTARLVSRGERNRDLLEKSGWGRSNMAEVREVDSFTGVDISEDMLDIGLQRLRTVVPHGPEILTAKNPSFAALARPDDEAGGRPCLALLDGKLRILKGDAQDELPRLSRKAAPAVKDGRYDTVVQTFGLCSVRDPTRLLENMARVVRPGSGRIILIEHGRSWWDLVNGLLDRSASGHFERFGCWWNRDIEAIVEDAQKKIPALEVVEMHRPGWFKFGTHFWIELRVREDANTKEPPTAIEKPAQEAKEGSWSKWWDVGSSILTPKSK</sequence>
<keyword evidence="4" id="KW-1185">Reference proteome</keyword>
<feature type="region of interest" description="Disordered" evidence="1">
    <location>
        <begin position="456"/>
        <end position="476"/>
    </location>
</feature>
<dbReference type="Gene3D" id="3.40.50.150">
    <property type="entry name" value="Vaccinia Virus protein VP39"/>
    <property type="match status" value="1"/>
</dbReference>
<dbReference type="OMA" id="WWMGITK"/>
<dbReference type="PANTHER" id="PTHR42912:SF83">
    <property type="entry name" value="METHYLTRANSFERASE TYPE 11 DOMAIN-CONTAINING PROTEIN"/>
    <property type="match status" value="1"/>
</dbReference>
<gene>
    <name evidence="3" type="ORF">PFICI_14315</name>
</gene>
<dbReference type="Proteomes" id="UP000030651">
    <property type="component" value="Unassembled WGS sequence"/>
</dbReference>
<proteinExistence type="predicted"/>
<evidence type="ECO:0000256" key="1">
    <source>
        <dbReference type="SAM" id="MobiDB-lite"/>
    </source>
</evidence>
<dbReference type="HOGENOM" id="CLU_037990_3_1_1"/>
<dbReference type="GeneID" id="19279328"/>
<name>W3WL25_PESFW</name>
<dbReference type="InterPro" id="IPR029063">
    <property type="entry name" value="SAM-dependent_MTases_sf"/>
</dbReference>
<evidence type="ECO:0008006" key="5">
    <source>
        <dbReference type="Google" id="ProtNLM"/>
    </source>
</evidence>
<feature type="region of interest" description="Disordered" evidence="1">
    <location>
        <begin position="37"/>
        <end position="117"/>
    </location>
</feature>
<feature type="compositionally biased region" description="Low complexity" evidence="1">
    <location>
        <begin position="37"/>
        <end position="59"/>
    </location>
</feature>
<dbReference type="GO" id="GO:0008168">
    <property type="term" value="F:methyltransferase activity"/>
    <property type="evidence" value="ECO:0007669"/>
    <property type="project" value="TreeGrafter"/>
</dbReference>
<dbReference type="RefSeq" id="XP_007841087.1">
    <property type="nucleotide sequence ID" value="XM_007842896.1"/>
</dbReference>
<keyword evidence="2" id="KW-0812">Transmembrane</keyword>
<dbReference type="STRING" id="1229662.W3WL25"/>
<dbReference type="InterPro" id="IPR050508">
    <property type="entry name" value="Methyltransf_Superfamily"/>
</dbReference>
<dbReference type="PANTHER" id="PTHR42912">
    <property type="entry name" value="METHYLTRANSFERASE"/>
    <property type="match status" value="1"/>
</dbReference>
<accession>W3WL25</accession>
<dbReference type="OrthoDB" id="416496at2759"/>
<dbReference type="Pfam" id="PF13489">
    <property type="entry name" value="Methyltransf_23"/>
    <property type="match status" value="1"/>
</dbReference>
<dbReference type="AlphaFoldDB" id="W3WL25"/>
<dbReference type="SUPFAM" id="SSF53335">
    <property type="entry name" value="S-adenosyl-L-methionine-dependent methyltransferases"/>
    <property type="match status" value="1"/>
</dbReference>
<protein>
    <recommendedName>
        <fullName evidence="5">Methyltransferase type 11 domain-containing protein</fullName>
    </recommendedName>
</protein>
<keyword evidence="2" id="KW-0472">Membrane</keyword>
<dbReference type="InParanoid" id="W3WL25"/>
<dbReference type="KEGG" id="pfy:PFICI_14315"/>